<dbReference type="GeneID" id="75916481"/>
<reference evidence="9" key="2">
    <citation type="journal article" date="2022" name="Proc. Natl. Acad. Sci. U.S.A.">
        <title>Diploid-dominant life cycles characterize the early evolution of Fungi.</title>
        <authorList>
            <person name="Amses K.R."/>
            <person name="Simmons D.R."/>
            <person name="Longcore J.E."/>
            <person name="Mondo S.J."/>
            <person name="Seto K."/>
            <person name="Jeronimo G.H."/>
            <person name="Bonds A.E."/>
            <person name="Quandt C.A."/>
            <person name="Davis W.J."/>
            <person name="Chang Y."/>
            <person name="Federici B.A."/>
            <person name="Kuo A."/>
            <person name="LaButti K."/>
            <person name="Pangilinan J."/>
            <person name="Andreopoulos W."/>
            <person name="Tritt A."/>
            <person name="Riley R."/>
            <person name="Hundley H."/>
            <person name="Johnson J."/>
            <person name="Lipzen A."/>
            <person name="Barry K."/>
            <person name="Lang B.F."/>
            <person name="Cuomo C.A."/>
            <person name="Buchler N.E."/>
            <person name="Grigoriev I.V."/>
            <person name="Spatafora J.W."/>
            <person name="Stajich J.E."/>
            <person name="James T.Y."/>
        </authorList>
    </citation>
    <scope>NUCLEOTIDE SEQUENCE</scope>
    <source>
        <strain evidence="9">AG</strain>
    </source>
</reference>
<dbReference type="PANTHER" id="PTHR10582:SF2">
    <property type="entry name" value="INACTIVE"/>
    <property type="match status" value="1"/>
</dbReference>
<comment type="subcellular location">
    <subcellularLocation>
        <location evidence="1">Membrane</location>
        <topology evidence="1">Multi-pass membrane protein</topology>
    </subcellularLocation>
</comment>
<feature type="coiled-coil region" evidence="6">
    <location>
        <begin position="1360"/>
        <end position="1401"/>
    </location>
</feature>
<dbReference type="GO" id="GO:0098703">
    <property type="term" value="P:calcium ion import across plasma membrane"/>
    <property type="evidence" value="ECO:0007669"/>
    <property type="project" value="TreeGrafter"/>
</dbReference>
<sequence>MEFASTRPQALPPISIHRLAKVVNDVYFQETTLRDRLIKLISENSQEINVPPVPNPSQPPPSVLTSGSITASGISFMQLLVGMVDEYSLYNYPSAKDMYLQAKDGCFEAQLILGAWISSGDYFPKNVYSGTHMLFAAYRAFSTYDMDILLDILDHLDRLLCCCAQDIISDTRTRTEWTTWLQEQLHWEWADEIENSINKQIRGILRKLGFGLMDTNKSRSFHIANGSSFDLSSTVVSKYFVPGLNGTLDLQPEQSLAGLSVQFSERIEATCLESQEDIISIACLSKVNPGRVFLCVYESVKTKKNGEVMVGWQQIFDQTVDLTAKKVRLKNVSWSIQHRCVALSYTAYLTDVDPVLGSKEALERQPFSVLLSSNGQHVITLDGYGVFLHNPDSYYVVNDNGVKCMTGPEWKLAWSLRAPRKGCQLPSDLVLDLLRRTNGKYFMFSSTAGNIEIVRCPDGYGVGDIFCTKSDTGVFDYDAEYPFETASYIARKALRKVRHGLPHYDNVAIQANLIGHLFCDDLNEFPAHDNKVEESGNGKEKLETPSIRVAQELAFSKIHGAWTLFHISMDIKMESMLLTPSAVNFWPTSPDKFVAAPRCQWLMSNLSLSAAASSGSPKGYRLVSNGTQVCLVDDTTVNHIAHVIGECDDVRCCFFLPGMTSTCITVFDRFLLGREIDQDGLVSCFFAWKPPIDNAYSIADVHMLMAPGLPPLLHITCTVPTSFTTRNFFLRLPLMTERNKHWIGLLASLVVPELSQFPDHQRCVSDLVARCFNITRITSMQAAEYNGKEYYDDYTKHILSGWPVNEILSAQPQHVDRIVDQEEFLAFYNAGSKSNKSARAIEMVESQVARIGPYHRDAYSGIGHFEPALHSVRSIGTIVNHLVTPSQGEYLVRNQPDLVRNFMAAISFVPILHKTSPYQNMNLIYLRAGGKRPTYHLAAWQEFQKCERELGPTTIMKIAQSGYFRIPALLLKLQSWLKASVEERVFQCVLPLPGISTYPEIEESWIRTLFMPHRSIFAEIAINEYDCMFEAPAIEPLLVYKWKTFARTRYIAITASYILYLIIFAISLTRDPAQQKSWLAVVCFLGILFFLQEVRQMISEHEQYFWSPYNYIDIGAFLMPVVHSILVLHDVDDYYLRSIGAYSVLILWLKIILQLRVFKNYGIMVATIIEIGRHITPFFLMLQLILIAFSHAMVVVLGQPFQEDSWGDQMYLISHNNTSNFNSIFSSLKYTYYLLASDGDAYNQWDGVPSTDGLRILFLIFTAIIVLNVLIALMSNIVSKVDSEGRQRWLKDWAHSIAEVELYWMVSRRNHQYFPEFVHYAAEVSEAIQWEVRARQEAELAQNIMVLKRIPLRDLAYPAAKMIQDELEQLQNSLKYAKQEVQRLRQSLVAAQNENKRLLLLATVSSSGSKTKKNAWRGGRPK</sequence>
<dbReference type="Pfam" id="PF00520">
    <property type="entry name" value="Ion_trans"/>
    <property type="match status" value="1"/>
</dbReference>
<evidence type="ECO:0000313" key="9">
    <source>
        <dbReference type="EMBL" id="KAI8577030.1"/>
    </source>
</evidence>
<evidence type="ECO:0000313" key="10">
    <source>
        <dbReference type="Proteomes" id="UP001206595"/>
    </source>
</evidence>
<protein>
    <recommendedName>
        <fullName evidence="8">Ion transport domain-containing protein</fullName>
    </recommendedName>
</protein>
<feature type="domain" description="Ion transport" evidence="8">
    <location>
        <begin position="1051"/>
        <end position="1284"/>
    </location>
</feature>
<evidence type="ECO:0000256" key="2">
    <source>
        <dbReference type="ARBA" id="ARBA00022692"/>
    </source>
</evidence>
<evidence type="ECO:0000256" key="3">
    <source>
        <dbReference type="ARBA" id="ARBA00022737"/>
    </source>
</evidence>
<evidence type="ECO:0000259" key="8">
    <source>
        <dbReference type="Pfam" id="PF00520"/>
    </source>
</evidence>
<dbReference type="InterPro" id="IPR024862">
    <property type="entry name" value="TRPV"/>
</dbReference>
<accession>A0AAD5E7D9</accession>
<proteinExistence type="predicted"/>
<feature type="transmembrane region" description="Helical" evidence="7">
    <location>
        <begin position="1075"/>
        <end position="1091"/>
    </location>
</feature>
<name>A0AAD5E7D9_UMBRA</name>
<evidence type="ECO:0000256" key="6">
    <source>
        <dbReference type="SAM" id="Coils"/>
    </source>
</evidence>
<keyword evidence="2 7" id="KW-0812">Transmembrane</keyword>
<organism evidence="9 10">
    <name type="scientific">Umbelopsis ramanniana AG</name>
    <dbReference type="NCBI Taxonomy" id="1314678"/>
    <lineage>
        <taxon>Eukaryota</taxon>
        <taxon>Fungi</taxon>
        <taxon>Fungi incertae sedis</taxon>
        <taxon>Mucoromycota</taxon>
        <taxon>Mucoromycotina</taxon>
        <taxon>Umbelopsidomycetes</taxon>
        <taxon>Umbelopsidales</taxon>
        <taxon>Umbelopsidaceae</taxon>
        <taxon>Umbelopsis</taxon>
    </lineage>
</organism>
<keyword evidence="4 7" id="KW-1133">Transmembrane helix</keyword>
<feature type="transmembrane region" description="Helical" evidence="7">
    <location>
        <begin position="1174"/>
        <end position="1197"/>
    </location>
</feature>
<evidence type="ECO:0000256" key="5">
    <source>
        <dbReference type="ARBA" id="ARBA00023136"/>
    </source>
</evidence>
<dbReference type="EMBL" id="MU620946">
    <property type="protein sequence ID" value="KAI8577030.1"/>
    <property type="molecule type" value="Genomic_DNA"/>
</dbReference>
<reference evidence="9" key="1">
    <citation type="submission" date="2021-06" db="EMBL/GenBank/DDBJ databases">
        <authorList>
            <consortium name="DOE Joint Genome Institute"/>
            <person name="Mondo S.J."/>
            <person name="Amses K.R."/>
            <person name="Simmons D.R."/>
            <person name="Longcore J.E."/>
            <person name="Seto K."/>
            <person name="Alves G.H."/>
            <person name="Bonds A.E."/>
            <person name="Quandt C.A."/>
            <person name="Davis W.J."/>
            <person name="Chang Y."/>
            <person name="Letcher P.M."/>
            <person name="Powell M.J."/>
            <person name="Kuo A."/>
            <person name="Labutti K."/>
            <person name="Pangilinan J."/>
            <person name="Andreopoulos W."/>
            <person name="Tritt A."/>
            <person name="Riley R."/>
            <person name="Hundley H."/>
            <person name="Johnson J."/>
            <person name="Lipzen A."/>
            <person name="Barry K."/>
            <person name="Berbee M.L."/>
            <person name="Buchler N.E."/>
            <person name="Grigoriev I.V."/>
            <person name="Spatafora J.W."/>
            <person name="Stajich J.E."/>
            <person name="James T.Y."/>
        </authorList>
    </citation>
    <scope>NUCLEOTIDE SEQUENCE</scope>
    <source>
        <strain evidence="9">AG</strain>
    </source>
</reference>
<evidence type="ECO:0000256" key="7">
    <source>
        <dbReference type="SAM" id="Phobius"/>
    </source>
</evidence>
<dbReference type="GO" id="GO:0005216">
    <property type="term" value="F:monoatomic ion channel activity"/>
    <property type="evidence" value="ECO:0007669"/>
    <property type="project" value="InterPro"/>
</dbReference>
<keyword evidence="6" id="KW-0175">Coiled coil</keyword>
<feature type="transmembrane region" description="Helical" evidence="7">
    <location>
        <begin position="1050"/>
        <end position="1069"/>
    </location>
</feature>
<gene>
    <name evidence="9" type="ORF">K450DRAFT_254041</name>
</gene>
<comment type="caution">
    <text evidence="9">The sequence shown here is derived from an EMBL/GenBank/DDBJ whole genome shotgun (WGS) entry which is preliminary data.</text>
</comment>
<dbReference type="RefSeq" id="XP_051442034.1">
    <property type="nucleotide sequence ID" value="XM_051591138.1"/>
</dbReference>
<dbReference type="GO" id="GO:0005886">
    <property type="term" value="C:plasma membrane"/>
    <property type="evidence" value="ECO:0007669"/>
    <property type="project" value="TreeGrafter"/>
</dbReference>
<evidence type="ECO:0000256" key="4">
    <source>
        <dbReference type="ARBA" id="ARBA00022989"/>
    </source>
</evidence>
<dbReference type="PANTHER" id="PTHR10582">
    <property type="entry name" value="TRANSIENT RECEPTOR POTENTIAL ION CHANNEL PROTEIN"/>
    <property type="match status" value="1"/>
</dbReference>
<keyword evidence="3" id="KW-0677">Repeat</keyword>
<feature type="transmembrane region" description="Helical" evidence="7">
    <location>
        <begin position="1256"/>
        <end position="1278"/>
    </location>
</feature>
<keyword evidence="5 7" id="KW-0472">Membrane</keyword>
<dbReference type="Proteomes" id="UP001206595">
    <property type="component" value="Unassembled WGS sequence"/>
</dbReference>
<evidence type="ECO:0000256" key="1">
    <source>
        <dbReference type="ARBA" id="ARBA00004141"/>
    </source>
</evidence>
<dbReference type="InterPro" id="IPR005821">
    <property type="entry name" value="Ion_trans_dom"/>
</dbReference>
<feature type="transmembrane region" description="Helical" evidence="7">
    <location>
        <begin position="1134"/>
        <end position="1153"/>
    </location>
</feature>
<keyword evidence="10" id="KW-1185">Reference proteome</keyword>